<organism evidence="1 2">
    <name type="scientific">Aegilops tauschii subsp. strangulata</name>
    <name type="common">Goatgrass</name>
    <dbReference type="NCBI Taxonomy" id="200361"/>
    <lineage>
        <taxon>Eukaryota</taxon>
        <taxon>Viridiplantae</taxon>
        <taxon>Streptophyta</taxon>
        <taxon>Embryophyta</taxon>
        <taxon>Tracheophyta</taxon>
        <taxon>Spermatophyta</taxon>
        <taxon>Magnoliopsida</taxon>
        <taxon>Liliopsida</taxon>
        <taxon>Poales</taxon>
        <taxon>Poaceae</taxon>
        <taxon>BOP clade</taxon>
        <taxon>Pooideae</taxon>
        <taxon>Triticodae</taxon>
        <taxon>Triticeae</taxon>
        <taxon>Triticinae</taxon>
        <taxon>Aegilops</taxon>
    </lineage>
</organism>
<dbReference type="Proteomes" id="UP000015105">
    <property type="component" value="Chromosome 6D"/>
</dbReference>
<name>A0A453PYA4_AEGTS</name>
<dbReference type="AlphaFoldDB" id="A0A453PYA4"/>
<proteinExistence type="predicted"/>
<dbReference type="GO" id="GO:0016491">
    <property type="term" value="F:oxidoreductase activity"/>
    <property type="evidence" value="ECO:0007669"/>
    <property type="project" value="InterPro"/>
</dbReference>
<protein>
    <submittedName>
        <fullName evidence="1">Uncharacterized protein</fullName>
    </submittedName>
</protein>
<accession>A0A453PYA4</accession>
<reference evidence="2" key="2">
    <citation type="journal article" date="2017" name="Nat. Plants">
        <title>The Aegilops tauschii genome reveals multiple impacts of transposons.</title>
        <authorList>
            <person name="Zhao G."/>
            <person name="Zou C."/>
            <person name="Li K."/>
            <person name="Wang K."/>
            <person name="Li T."/>
            <person name="Gao L."/>
            <person name="Zhang X."/>
            <person name="Wang H."/>
            <person name="Yang Z."/>
            <person name="Liu X."/>
            <person name="Jiang W."/>
            <person name="Mao L."/>
            <person name="Kong X."/>
            <person name="Jiao Y."/>
            <person name="Jia J."/>
        </authorList>
    </citation>
    <scope>NUCLEOTIDE SEQUENCE [LARGE SCALE GENOMIC DNA]</scope>
    <source>
        <strain evidence="2">cv. AL8/78</strain>
    </source>
</reference>
<reference evidence="1" key="5">
    <citation type="journal article" date="2021" name="G3 (Bethesda)">
        <title>Aegilops tauschii genome assembly Aet v5.0 features greater sequence contiguity and improved annotation.</title>
        <authorList>
            <person name="Wang L."/>
            <person name="Zhu T."/>
            <person name="Rodriguez J.C."/>
            <person name="Deal K.R."/>
            <person name="Dubcovsky J."/>
            <person name="McGuire P.E."/>
            <person name="Lux T."/>
            <person name="Spannagl M."/>
            <person name="Mayer K.F.X."/>
            <person name="Baldrich P."/>
            <person name="Meyers B.C."/>
            <person name="Huo N."/>
            <person name="Gu Y.Q."/>
            <person name="Zhou H."/>
            <person name="Devos K.M."/>
            <person name="Bennetzen J.L."/>
            <person name="Unver T."/>
            <person name="Budak H."/>
            <person name="Gulick P.J."/>
            <person name="Galiba G."/>
            <person name="Kalapos B."/>
            <person name="Nelson D.R."/>
            <person name="Li P."/>
            <person name="You F.M."/>
            <person name="Luo M.C."/>
            <person name="Dvorak J."/>
        </authorList>
    </citation>
    <scope>NUCLEOTIDE SEQUENCE [LARGE SCALE GENOMIC DNA]</scope>
    <source>
        <strain evidence="1">cv. AL8/78</strain>
    </source>
</reference>
<sequence>FCRGIDNYLSIKQVTEYTSDAPWGWYKAPAN</sequence>
<evidence type="ECO:0000313" key="1">
    <source>
        <dbReference type="EnsemblPlants" id="AET6Gv20913500.15"/>
    </source>
</evidence>
<dbReference type="InterPro" id="IPR016162">
    <property type="entry name" value="Ald_DH_N"/>
</dbReference>
<reference evidence="1" key="4">
    <citation type="submission" date="2019-03" db="UniProtKB">
        <authorList>
            <consortium name="EnsemblPlants"/>
        </authorList>
    </citation>
    <scope>IDENTIFICATION</scope>
</reference>
<evidence type="ECO:0000313" key="2">
    <source>
        <dbReference type="Proteomes" id="UP000015105"/>
    </source>
</evidence>
<dbReference type="Gene3D" id="3.40.605.10">
    <property type="entry name" value="Aldehyde Dehydrogenase, Chain A, domain 1"/>
    <property type="match status" value="1"/>
</dbReference>
<keyword evidence="2" id="KW-1185">Reference proteome</keyword>
<reference evidence="1" key="3">
    <citation type="journal article" date="2017" name="Nature">
        <title>Genome sequence of the progenitor of the wheat D genome Aegilops tauschii.</title>
        <authorList>
            <person name="Luo M.C."/>
            <person name="Gu Y.Q."/>
            <person name="Puiu D."/>
            <person name="Wang H."/>
            <person name="Twardziok S.O."/>
            <person name="Deal K.R."/>
            <person name="Huo N."/>
            <person name="Zhu T."/>
            <person name="Wang L."/>
            <person name="Wang Y."/>
            <person name="McGuire P.E."/>
            <person name="Liu S."/>
            <person name="Long H."/>
            <person name="Ramasamy R.K."/>
            <person name="Rodriguez J.C."/>
            <person name="Van S.L."/>
            <person name="Yuan L."/>
            <person name="Wang Z."/>
            <person name="Xia Z."/>
            <person name="Xiao L."/>
            <person name="Anderson O.D."/>
            <person name="Ouyang S."/>
            <person name="Liang Y."/>
            <person name="Zimin A.V."/>
            <person name="Pertea G."/>
            <person name="Qi P."/>
            <person name="Bennetzen J.L."/>
            <person name="Dai X."/>
            <person name="Dawson M.W."/>
            <person name="Muller H.G."/>
            <person name="Kugler K."/>
            <person name="Rivarola-Duarte L."/>
            <person name="Spannagl M."/>
            <person name="Mayer K.F.X."/>
            <person name="Lu F.H."/>
            <person name="Bevan M.W."/>
            <person name="Leroy P."/>
            <person name="Li P."/>
            <person name="You F.M."/>
            <person name="Sun Q."/>
            <person name="Liu Z."/>
            <person name="Lyons E."/>
            <person name="Wicker T."/>
            <person name="Salzberg S.L."/>
            <person name="Devos K.M."/>
            <person name="Dvorak J."/>
        </authorList>
    </citation>
    <scope>NUCLEOTIDE SEQUENCE [LARGE SCALE GENOMIC DNA]</scope>
    <source>
        <strain evidence="1">cv. AL8/78</strain>
    </source>
</reference>
<dbReference type="Gramene" id="AET6Gv20913500.15">
    <property type="protein sequence ID" value="AET6Gv20913500.15"/>
    <property type="gene ID" value="AET6Gv20913500"/>
</dbReference>
<reference evidence="2" key="1">
    <citation type="journal article" date="2014" name="Science">
        <title>Ancient hybridizations among the ancestral genomes of bread wheat.</title>
        <authorList>
            <consortium name="International Wheat Genome Sequencing Consortium,"/>
            <person name="Marcussen T."/>
            <person name="Sandve S.R."/>
            <person name="Heier L."/>
            <person name="Spannagl M."/>
            <person name="Pfeifer M."/>
            <person name="Jakobsen K.S."/>
            <person name="Wulff B.B."/>
            <person name="Steuernagel B."/>
            <person name="Mayer K.F."/>
            <person name="Olsen O.A."/>
        </authorList>
    </citation>
    <scope>NUCLEOTIDE SEQUENCE [LARGE SCALE GENOMIC DNA]</scope>
    <source>
        <strain evidence="2">cv. AL8/78</strain>
    </source>
</reference>
<dbReference type="EnsemblPlants" id="AET6Gv20913500.15">
    <property type="protein sequence ID" value="AET6Gv20913500.15"/>
    <property type="gene ID" value="AET6Gv20913500"/>
</dbReference>